<comment type="caution">
    <text evidence="2">The sequence shown here is derived from an EMBL/GenBank/DDBJ whole genome shotgun (WGS) entry which is preliminary data.</text>
</comment>
<keyword evidence="1" id="KW-0812">Transmembrane</keyword>
<feature type="transmembrane region" description="Helical" evidence="1">
    <location>
        <begin position="310"/>
        <end position="329"/>
    </location>
</feature>
<proteinExistence type="predicted"/>
<feature type="transmembrane region" description="Helical" evidence="1">
    <location>
        <begin position="140"/>
        <end position="164"/>
    </location>
</feature>
<evidence type="ECO:0000313" key="3">
    <source>
        <dbReference type="Proteomes" id="UP001596337"/>
    </source>
</evidence>
<keyword evidence="3" id="KW-1185">Reference proteome</keyword>
<feature type="transmembrane region" description="Helical" evidence="1">
    <location>
        <begin position="99"/>
        <end position="119"/>
    </location>
</feature>
<feature type="transmembrane region" description="Helical" evidence="1">
    <location>
        <begin position="176"/>
        <end position="199"/>
    </location>
</feature>
<feature type="transmembrane region" description="Helical" evidence="1">
    <location>
        <begin position="476"/>
        <end position="498"/>
    </location>
</feature>
<sequence length="547" mass="56925">MSTTVLKERSPSSTDSALTGFGTMLRFASRRERVRMPAWIAALTLLTVSTVAGFPDLYPTAESRQSRAALMDSPAATAMSGPGFGLDNYTFGAMLANEMLSFLAIFVALMSVLMVSRHTRHEEEQGRAELIRAGVVGRHANLSAALAVTVIANLLLAVVLTLVLSGMGIETITWGGSALFAASLAMVGIVFTAASAVSAQVFEHGRAASGMAGALIGVAFALRAAGDMGNAALSWLSPIGWAQRTKVYVDGTAWPLLLGVVVAGVLVAVAFSLSTRRDVGAGLLRPRLGAARASDALSTPLGFALRLHRGAVVGWTSALFLFGAMYGSLASEVEAFVEDNPAMREFIRTMGSASFIQSWLASIMAMLAMVCSVFGVLAIVRMRTEETSGRVEPVLSTALTRVRWVAGHLAVALGGGAVIMLAGGLGLGVSAMASTGESALLPDLLSAALVYIPAVWLTTGLALALFGLLPSAVHATWVVLGYGLFIGMLGPLLRLPGWLNNLSPYSHVPQLPAVDVEVTPLVLLTVVAAGLIALGFVGFRQRDLGSA</sequence>
<feature type="transmembrane region" description="Helical" evidence="1">
    <location>
        <begin position="409"/>
        <end position="432"/>
    </location>
</feature>
<feature type="transmembrane region" description="Helical" evidence="1">
    <location>
        <begin position="36"/>
        <end position="54"/>
    </location>
</feature>
<feature type="transmembrane region" description="Helical" evidence="1">
    <location>
        <begin position="518"/>
        <end position="539"/>
    </location>
</feature>
<feature type="transmembrane region" description="Helical" evidence="1">
    <location>
        <begin position="444"/>
        <end position="469"/>
    </location>
</feature>
<protein>
    <submittedName>
        <fullName evidence="2">ABC transporter permease</fullName>
    </submittedName>
</protein>
<dbReference type="Proteomes" id="UP001596337">
    <property type="component" value="Unassembled WGS sequence"/>
</dbReference>
<keyword evidence="1" id="KW-1133">Transmembrane helix</keyword>
<feature type="transmembrane region" description="Helical" evidence="1">
    <location>
        <begin position="253"/>
        <end position="273"/>
    </location>
</feature>
<gene>
    <name evidence="2" type="ORF">ACFQGD_02650</name>
</gene>
<dbReference type="EMBL" id="JBHSXX010000001">
    <property type="protein sequence ID" value="MFC6866038.1"/>
    <property type="molecule type" value="Genomic_DNA"/>
</dbReference>
<organism evidence="2 3">
    <name type="scientific">Haloechinothrix salitolerans</name>
    <dbReference type="NCBI Taxonomy" id="926830"/>
    <lineage>
        <taxon>Bacteria</taxon>
        <taxon>Bacillati</taxon>
        <taxon>Actinomycetota</taxon>
        <taxon>Actinomycetes</taxon>
        <taxon>Pseudonocardiales</taxon>
        <taxon>Pseudonocardiaceae</taxon>
        <taxon>Haloechinothrix</taxon>
    </lineage>
</organism>
<name>A0ABW2BT80_9PSEU</name>
<reference evidence="3" key="1">
    <citation type="journal article" date="2019" name="Int. J. Syst. Evol. Microbiol.">
        <title>The Global Catalogue of Microorganisms (GCM) 10K type strain sequencing project: providing services to taxonomists for standard genome sequencing and annotation.</title>
        <authorList>
            <consortium name="The Broad Institute Genomics Platform"/>
            <consortium name="The Broad Institute Genome Sequencing Center for Infectious Disease"/>
            <person name="Wu L."/>
            <person name="Ma J."/>
        </authorList>
    </citation>
    <scope>NUCLEOTIDE SEQUENCE [LARGE SCALE GENOMIC DNA]</scope>
    <source>
        <strain evidence="3">KCTC 32255</strain>
    </source>
</reference>
<evidence type="ECO:0000256" key="1">
    <source>
        <dbReference type="SAM" id="Phobius"/>
    </source>
</evidence>
<dbReference type="RefSeq" id="WP_345406886.1">
    <property type="nucleotide sequence ID" value="NZ_BAABLA010000123.1"/>
</dbReference>
<evidence type="ECO:0000313" key="2">
    <source>
        <dbReference type="EMBL" id="MFC6866038.1"/>
    </source>
</evidence>
<keyword evidence="1" id="KW-0472">Membrane</keyword>
<accession>A0ABW2BT80</accession>
<feature type="transmembrane region" description="Helical" evidence="1">
    <location>
        <begin position="211"/>
        <end position="233"/>
    </location>
</feature>
<feature type="transmembrane region" description="Helical" evidence="1">
    <location>
        <begin position="359"/>
        <end position="380"/>
    </location>
</feature>